<evidence type="ECO:0000256" key="3">
    <source>
        <dbReference type="ARBA" id="ARBA00022679"/>
    </source>
</evidence>
<dbReference type="NCBIfam" id="TIGR01764">
    <property type="entry name" value="excise"/>
    <property type="match status" value="1"/>
</dbReference>
<evidence type="ECO:0000256" key="2">
    <source>
        <dbReference type="ARBA" id="ARBA00022603"/>
    </source>
</evidence>
<name>A0A1F2P9E8_9EURY</name>
<organism evidence="11 12">
    <name type="scientific">Candidatus Syntropharchaeum caldarium</name>
    <dbReference type="NCBI Taxonomy" id="1838285"/>
    <lineage>
        <taxon>Archaea</taxon>
        <taxon>Methanobacteriati</taxon>
        <taxon>Methanobacteriota</taxon>
        <taxon>Stenosarchaea group</taxon>
        <taxon>Methanomicrobia</taxon>
        <taxon>Methanosarcinales</taxon>
        <taxon>ANME-2 cluster</taxon>
        <taxon>Candidatus Syntropharchaeum</taxon>
    </lineage>
</organism>
<dbReference type="PROSITE" id="PS00093">
    <property type="entry name" value="N4_MTASE"/>
    <property type="match status" value="1"/>
</dbReference>
<evidence type="ECO:0000256" key="5">
    <source>
        <dbReference type="ARBA" id="ARBA00022747"/>
    </source>
</evidence>
<protein>
    <recommendedName>
        <fullName evidence="8">Type II methyltransferase</fullName>
        <ecNumber evidence="8">2.1.1.113</ecNumber>
    </recommendedName>
    <alternativeName>
        <fullName evidence="8">N-4 cytosine-specific methyltransferase</fullName>
    </alternativeName>
</protein>
<keyword evidence="6" id="KW-0238">DNA-binding</keyword>
<dbReference type="Gene3D" id="1.10.1660.10">
    <property type="match status" value="1"/>
</dbReference>
<dbReference type="InterPro" id="IPR041657">
    <property type="entry name" value="HTH_17"/>
</dbReference>
<dbReference type="GO" id="GO:0015667">
    <property type="term" value="F:site-specific DNA-methyltransferase (cytosine-N4-specific) activity"/>
    <property type="evidence" value="ECO:0007669"/>
    <property type="project" value="UniProtKB-EC"/>
</dbReference>
<feature type="domain" description="DNA methylase N-4/N-6" evidence="9">
    <location>
        <begin position="101"/>
        <end position="336"/>
    </location>
</feature>
<evidence type="ECO:0000256" key="4">
    <source>
        <dbReference type="ARBA" id="ARBA00022691"/>
    </source>
</evidence>
<evidence type="ECO:0000256" key="6">
    <source>
        <dbReference type="ARBA" id="ARBA00023125"/>
    </source>
</evidence>
<dbReference type="Gene3D" id="3.40.50.150">
    <property type="entry name" value="Vaccinia Virus protein VP39"/>
    <property type="match status" value="1"/>
</dbReference>
<evidence type="ECO:0000256" key="7">
    <source>
        <dbReference type="ARBA" id="ARBA00049120"/>
    </source>
</evidence>
<proteinExistence type="inferred from homology"/>
<dbReference type="InterPro" id="IPR029063">
    <property type="entry name" value="SAM-dependent_MTases_sf"/>
</dbReference>
<evidence type="ECO:0000313" key="12">
    <source>
        <dbReference type="Proteomes" id="UP000186940"/>
    </source>
</evidence>
<dbReference type="InterPro" id="IPR001091">
    <property type="entry name" value="RM_Methyltransferase"/>
</dbReference>
<dbReference type="InterPro" id="IPR010093">
    <property type="entry name" value="SinI_DNA-bd"/>
</dbReference>
<dbReference type="AlphaFoldDB" id="A0A1F2P9E8"/>
<comment type="caution">
    <text evidence="11">The sequence shown here is derived from an EMBL/GenBank/DDBJ whole genome shotgun (WGS) entry which is preliminary data.</text>
</comment>
<dbReference type="STRING" id="1838285.SCAL_000640"/>
<evidence type="ECO:0000259" key="9">
    <source>
        <dbReference type="Pfam" id="PF01555"/>
    </source>
</evidence>
<comment type="similarity">
    <text evidence="1">Belongs to the N(4)/N(6)-methyltransferase family. N(4) subfamily.</text>
</comment>
<dbReference type="GO" id="GO:0032259">
    <property type="term" value="P:methylation"/>
    <property type="evidence" value="ECO:0007669"/>
    <property type="project" value="UniProtKB-KW"/>
</dbReference>
<keyword evidence="4 8" id="KW-0949">S-adenosyl-L-methionine</keyword>
<comment type="catalytic activity">
    <reaction evidence="7 8">
        <text>a 2'-deoxycytidine in DNA + S-adenosyl-L-methionine = an N(4)-methyl-2'-deoxycytidine in DNA + S-adenosyl-L-homocysteine + H(+)</text>
        <dbReference type="Rhea" id="RHEA:16857"/>
        <dbReference type="Rhea" id="RHEA-COMP:11369"/>
        <dbReference type="Rhea" id="RHEA-COMP:13674"/>
        <dbReference type="ChEBI" id="CHEBI:15378"/>
        <dbReference type="ChEBI" id="CHEBI:57856"/>
        <dbReference type="ChEBI" id="CHEBI:59789"/>
        <dbReference type="ChEBI" id="CHEBI:85452"/>
        <dbReference type="ChEBI" id="CHEBI:137933"/>
        <dbReference type="EC" id="2.1.1.113"/>
    </reaction>
</comment>
<gene>
    <name evidence="11" type="ORF">SCAL_000640</name>
</gene>
<dbReference type="GO" id="GO:0008170">
    <property type="term" value="F:N-methyltransferase activity"/>
    <property type="evidence" value="ECO:0007669"/>
    <property type="project" value="InterPro"/>
</dbReference>
<dbReference type="EC" id="2.1.1.113" evidence="8"/>
<evidence type="ECO:0000259" key="10">
    <source>
        <dbReference type="Pfam" id="PF12728"/>
    </source>
</evidence>
<dbReference type="GO" id="GO:0003677">
    <property type="term" value="F:DNA binding"/>
    <property type="evidence" value="ECO:0007669"/>
    <property type="project" value="UniProtKB-KW"/>
</dbReference>
<dbReference type="PATRIC" id="fig|1838285.3.peg.649"/>
<sequence>MITDYRNRSYLSSGEAAKYLGISVSNLHELVKRNAIETYRSASGQYRFTLDALQKIEVEGFSRNETGSVLGETSVIEVNGTSQRIYVRNAQVMSEIEDNSIHLMVTSPPYFNAKMYSREPIESDLGDIHDLDEWFDEISNVWEEVFRVLQPGRKAFINIMNLPIRTEGSFKTLNLVGRTIDLCERIGFIFKRDIIWHKTNSVRAHFGTYPYPGGILLNHAHEFILEFEKPSPAGYRKYAHLTPEAKEASKLDKEFWLSLKKSDVWLINPEGSGDRRDHVAPFPYELPYRLIKAYSFIGETVLDPFLGSGTTLVAARDLKRDGAGYEINPAIAEDAVKRIKSYQKSLFEG</sequence>
<dbReference type="EMBL" id="LYOS01000002">
    <property type="protein sequence ID" value="OFV68000.1"/>
    <property type="molecule type" value="Genomic_DNA"/>
</dbReference>
<dbReference type="InterPro" id="IPR002941">
    <property type="entry name" value="DNA_methylase_N4/N6"/>
</dbReference>
<keyword evidence="2 8" id="KW-0489">Methyltransferase</keyword>
<keyword evidence="12" id="KW-1185">Reference proteome</keyword>
<evidence type="ECO:0000256" key="8">
    <source>
        <dbReference type="RuleBase" id="RU362026"/>
    </source>
</evidence>
<dbReference type="Proteomes" id="UP000186940">
    <property type="component" value="Unassembled WGS sequence"/>
</dbReference>
<evidence type="ECO:0000313" key="11">
    <source>
        <dbReference type="EMBL" id="OFV68000.1"/>
    </source>
</evidence>
<dbReference type="GO" id="GO:0009307">
    <property type="term" value="P:DNA restriction-modification system"/>
    <property type="evidence" value="ECO:0007669"/>
    <property type="project" value="UniProtKB-KW"/>
</dbReference>
<feature type="domain" description="Helix-turn-helix" evidence="10">
    <location>
        <begin position="10"/>
        <end position="54"/>
    </location>
</feature>
<keyword evidence="3" id="KW-0808">Transferase</keyword>
<evidence type="ECO:0000256" key="1">
    <source>
        <dbReference type="ARBA" id="ARBA00010203"/>
    </source>
</evidence>
<reference evidence="11" key="1">
    <citation type="submission" date="2016-05" db="EMBL/GenBank/DDBJ databases">
        <title>Microbial consortia oxidize butane by reversing methanogenesis.</title>
        <authorList>
            <person name="Laso-Perez R."/>
            <person name="Richter M."/>
            <person name="Wegener G."/>
            <person name="Musat F."/>
        </authorList>
    </citation>
    <scope>NUCLEOTIDE SEQUENCE [LARGE SCALE GENOMIC DNA]</scope>
    <source>
        <strain evidence="11">BOX2</strain>
    </source>
</reference>
<accession>A0A1F2P9E8</accession>
<keyword evidence="5 8" id="KW-0680">Restriction system</keyword>
<dbReference type="Pfam" id="PF01555">
    <property type="entry name" value="N6_N4_Mtase"/>
    <property type="match status" value="1"/>
</dbReference>
<dbReference type="PRINTS" id="PR00508">
    <property type="entry name" value="S21N4MTFRASE"/>
</dbReference>
<dbReference type="Pfam" id="PF12728">
    <property type="entry name" value="HTH_17"/>
    <property type="match status" value="1"/>
</dbReference>
<dbReference type="SUPFAM" id="SSF53335">
    <property type="entry name" value="S-adenosyl-L-methionine-dependent methyltransferases"/>
    <property type="match status" value="1"/>
</dbReference>
<dbReference type="InterPro" id="IPR017985">
    <property type="entry name" value="MeTrfase_CN4_CS"/>
</dbReference>